<dbReference type="GO" id="GO:0003676">
    <property type="term" value="F:nucleic acid binding"/>
    <property type="evidence" value="ECO:0007669"/>
    <property type="project" value="InterPro"/>
</dbReference>
<dbReference type="EMBL" id="AC051632">
    <property type="protein sequence ID" value="AAM91871.1"/>
    <property type="molecule type" value="Genomic_DNA"/>
</dbReference>
<dbReference type="PROSITE" id="PS50879">
    <property type="entry name" value="RNASE_H_1"/>
    <property type="match status" value="1"/>
</dbReference>
<dbReference type="SUPFAM" id="SSF56672">
    <property type="entry name" value="DNA/RNA polymerases"/>
    <property type="match status" value="1"/>
</dbReference>
<evidence type="ECO:0000256" key="1">
    <source>
        <dbReference type="SAM" id="MobiDB-lite"/>
    </source>
</evidence>
<gene>
    <name evidence="3" type="primary">OSJNBa0012L23.39</name>
</gene>
<dbReference type="PANTHER" id="PTHR48475:SF1">
    <property type="entry name" value="RNASE H TYPE-1 DOMAIN-CONTAINING PROTEIN"/>
    <property type="match status" value="1"/>
</dbReference>
<dbReference type="AlphaFoldDB" id="Q8LNX1"/>
<evidence type="ECO:0000313" key="4">
    <source>
        <dbReference type="Proteomes" id="UP000000763"/>
    </source>
</evidence>
<feature type="region of interest" description="Disordered" evidence="1">
    <location>
        <begin position="170"/>
        <end position="198"/>
    </location>
</feature>
<evidence type="ECO:0000313" key="3">
    <source>
        <dbReference type="EMBL" id="AAM91871.1"/>
    </source>
</evidence>
<feature type="region of interest" description="Disordered" evidence="1">
    <location>
        <begin position="1"/>
        <end position="57"/>
    </location>
</feature>
<feature type="domain" description="RNase H type-1" evidence="2">
    <location>
        <begin position="356"/>
        <end position="483"/>
    </location>
</feature>
<dbReference type="SUPFAM" id="SSF53098">
    <property type="entry name" value="Ribonuclease H-like"/>
    <property type="match status" value="1"/>
</dbReference>
<organism evidence="3 4">
    <name type="scientific">Oryza sativa subsp. japonica</name>
    <name type="common">Rice</name>
    <dbReference type="NCBI Taxonomy" id="39947"/>
    <lineage>
        <taxon>Eukaryota</taxon>
        <taxon>Viridiplantae</taxon>
        <taxon>Streptophyta</taxon>
        <taxon>Embryophyta</taxon>
        <taxon>Tracheophyta</taxon>
        <taxon>Spermatophyta</taxon>
        <taxon>Magnoliopsida</taxon>
        <taxon>Liliopsida</taxon>
        <taxon>Poales</taxon>
        <taxon>Poaceae</taxon>
        <taxon>BOP clade</taxon>
        <taxon>Oryzoideae</taxon>
        <taxon>Oryzeae</taxon>
        <taxon>Oryzinae</taxon>
        <taxon>Oryza</taxon>
        <taxon>Oryza sativa</taxon>
    </lineage>
</organism>
<dbReference type="GO" id="GO:0004523">
    <property type="term" value="F:RNA-DNA hybrid ribonuclease activity"/>
    <property type="evidence" value="ECO:0007669"/>
    <property type="project" value="InterPro"/>
</dbReference>
<dbReference type="Pfam" id="PF13456">
    <property type="entry name" value="RVT_3"/>
    <property type="match status" value="1"/>
</dbReference>
<proteinExistence type="predicted"/>
<dbReference type="PANTHER" id="PTHR48475">
    <property type="entry name" value="RIBONUCLEASE H"/>
    <property type="match status" value="1"/>
</dbReference>
<feature type="compositionally biased region" description="Basic and acidic residues" evidence="1">
    <location>
        <begin position="1"/>
        <end position="44"/>
    </location>
</feature>
<dbReference type="InterPro" id="IPR012337">
    <property type="entry name" value="RNaseH-like_sf"/>
</dbReference>
<dbReference type="InterPro" id="IPR043502">
    <property type="entry name" value="DNA/RNA_pol_sf"/>
</dbReference>
<dbReference type="Gene3D" id="3.30.420.10">
    <property type="entry name" value="Ribonuclease H-like superfamily/Ribonuclease H"/>
    <property type="match status" value="1"/>
</dbReference>
<reference evidence="4" key="2">
    <citation type="journal article" date="2008" name="Nucleic Acids Res.">
        <title>The rice annotation project database (RAP-DB): 2008 update.</title>
        <authorList>
            <consortium name="The rice annotation project (RAP)"/>
        </authorList>
    </citation>
    <scope>GENOME REANNOTATION</scope>
    <source>
        <strain evidence="4">cv. Nipponbare</strain>
    </source>
</reference>
<dbReference type="InterPro" id="IPR002156">
    <property type="entry name" value="RNaseH_domain"/>
</dbReference>
<sequence length="552" mass="60784">MLLSSEHSDQASEIDDALRRKEGKSKAGDEKKKSTDKDAPESSKKRSRKKEAAAANSDSAFPEYDLHVSHIFGGSTSITPESSSKPLGKIMLPVTFGHAENFRTEQITFDAAEFDTAYNAIIGRTALAKFMAALHYAYQVLKMPGPKGTITIQGNTKLAVQCDKRSLDMVEHTPNPPATTENPKKVSKPKKTPKPDGAIKIIPLSSSNPDKTTCREYQGGNTYQRRIQGAVGTQLGQNVEAYVDDIIVKTKKSDSLTDDLRETTRNLGKSREDQGDREHEVAHKAQGGPADQFEWNQEAENAFIALKRYLSNPLAHKVTVVSSFPLGEVIRNKDVVLANFVAIWTIPEDSPAAQTDNETWIMAFDGALNSQGAGTGLTSPTGDQFKHAIHLNFRATNNTAEYEGLLAGIKAAAALGVKRLIVKGDSELVANQVHKDYKCSNPELAKYLAEVRKLERKFNDIEVRHVYRKDNVEPDDLARRASRREPLEPGTFLDVLTKPSIKDTHDESTTANTSISQGAAEVTIHKRRCEHRDNRRLAHPANQILGVRRAAG</sequence>
<reference evidence="4" key="1">
    <citation type="journal article" date="2005" name="Nature">
        <title>The map-based sequence of the rice genome.</title>
        <authorList>
            <consortium name="International rice genome sequencing project (IRGSP)"/>
            <person name="Matsumoto T."/>
            <person name="Wu J."/>
            <person name="Kanamori H."/>
            <person name="Katayose Y."/>
            <person name="Fujisawa M."/>
            <person name="Namiki N."/>
            <person name="Mizuno H."/>
            <person name="Yamamoto K."/>
            <person name="Antonio B.A."/>
            <person name="Baba T."/>
            <person name="Sakata K."/>
            <person name="Nagamura Y."/>
            <person name="Aoki H."/>
            <person name="Arikawa K."/>
            <person name="Arita K."/>
            <person name="Bito T."/>
            <person name="Chiden Y."/>
            <person name="Fujitsuka N."/>
            <person name="Fukunaka R."/>
            <person name="Hamada M."/>
            <person name="Harada C."/>
            <person name="Hayashi A."/>
            <person name="Hijishita S."/>
            <person name="Honda M."/>
            <person name="Hosokawa S."/>
            <person name="Ichikawa Y."/>
            <person name="Idonuma A."/>
            <person name="Iijima M."/>
            <person name="Ikeda M."/>
            <person name="Ikeno M."/>
            <person name="Ito K."/>
            <person name="Ito S."/>
            <person name="Ito T."/>
            <person name="Ito Y."/>
            <person name="Ito Y."/>
            <person name="Iwabuchi A."/>
            <person name="Kamiya K."/>
            <person name="Karasawa W."/>
            <person name="Kurita K."/>
            <person name="Katagiri S."/>
            <person name="Kikuta A."/>
            <person name="Kobayashi H."/>
            <person name="Kobayashi N."/>
            <person name="Machita K."/>
            <person name="Maehara T."/>
            <person name="Masukawa M."/>
            <person name="Mizubayashi T."/>
            <person name="Mukai Y."/>
            <person name="Nagasaki H."/>
            <person name="Nagata Y."/>
            <person name="Naito S."/>
            <person name="Nakashima M."/>
            <person name="Nakama Y."/>
            <person name="Nakamichi Y."/>
            <person name="Nakamura M."/>
            <person name="Meguro A."/>
            <person name="Negishi M."/>
            <person name="Ohta I."/>
            <person name="Ohta T."/>
            <person name="Okamoto M."/>
            <person name="Ono N."/>
            <person name="Saji S."/>
            <person name="Sakaguchi M."/>
            <person name="Sakai K."/>
            <person name="Shibata M."/>
            <person name="Shimokawa T."/>
            <person name="Song J."/>
            <person name="Takazaki Y."/>
            <person name="Terasawa K."/>
            <person name="Tsugane M."/>
            <person name="Tsuji K."/>
            <person name="Ueda S."/>
            <person name="Waki K."/>
            <person name="Yamagata H."/>
            <person name="Yamamoto M."/>
            <person name="Yamamoto S."/>
            <person name="Yamane H."/>
            <person name="Yoshiki S."/>
            <person name="Yoshihara R."/>
            <person name="Yukawa K."/>
            <person name="Zhong H."/>
            <person name="Yano M."/>
            <person name="Yuan Q."/>
            <person name="Ouyang S."/>
            <person name="Liu J."/>
            <person name="Jones K.M."/>
            <person name="Gansberger K."/>
            <person name="Moffat K."/>
            <person name="Hill J."/>
            <person name="Bera J."/>
            <person name="Fadrosh D."/>
            <person name="Jin S."/>
            <person name="Johri S."/>
            <person name="Kim M."/>
            <person name="Overton L."/>
            <person name="Reardon M."/>
            <person name="Tsitrin T."/>
            <person name="Vuong H."/>
            <person name="Weaver B."/>
            <person name="Ciecko A."/>
            <person name="Tallon L."/>
            <person name="Jackson J."/>
            <person name="Pai G."/>
            <person name="Aken S.V."/>
            <person name="Utterback T."/>
            <person name="Reidmuller S."/>
            <person name="Feldblyum T."/>
            <person name="Hsiao J."/>
            <person name="Zismann V."/>
            <person name="Iobst S."/>
            <person name="de Vazeille A.R."/>
            <person name="Buell C.R."/>
            <person name="Ying K."/>
            <person name="Li Y."/>
            <person name="Lu T."/>
            <person name="Huang Y."/>
            <person name="Zhao Q."/>
            <person name="Feng Q."/>
            <person name="Zhang L."/>
            <person name="Zhu J."/>
            <person name="Weng Q."/>
            <person name="Mu J."/>
            <person name="Lu Y."/>
            <person name="Fan D."/>
            <person name="Liu Y."/>
            <person name="Guan J."/>
            <person name="Zhang Y."/>
            <person name="Yu S."/>
            <person name="Liu X."/>
            <person name="Zhang Y."/>
            <person name="Hong G."/>
            <person name="Han B."/>
            <person name="Choisne N."/>
            <person name="Demange N."/>
            <person name="Orjeda G."/>
            <person name="Samain S."/>
            <person name="Cattolico L."/>
            <person name="Pelletier E."/>
            <person name="Couloux A."/>
            <person name="Segurens B."/>
            <person name="Wincker P."/>
            <person name="D'Hont A."/>
            <person name="Scarpelli C."/>
            <person name="Weissenbach J."/>
            <person name="Salanoubat M."/>
            <person name="Quetier F."/>
            <person name="Yu Y."/>
            <person name="Kim H.R."/>
            <person name="Rambo T."/>
            <person name="Currie J."/>
            <person name="Collura K."/>
            <person name="Luo M."/>
            <person name="Yang T."/>
            <person name="Ammiraju J.S.S."/>
            <person name="Engler F."/>
            <person name="Soderlund C."/>
            <person name="Wing R.A."/>
            <person name="Palmer L.E."/>
            <person name="de la Bastide M."/>
            <person name="Spiegel L."/>
            <person name="Nascimento L."/>
            <person name="Zutavern T."/>
            <person name="O'Shaughnessy A."/>
            <person name="Dike S."/>
            <person name="Dedhia N."/>
            <person name="Preston R."/>
            <person name="Balija V."/>
            <person name="McCombie W.R."/>
            <person name="Chow T."/>
            <person name="Chen H."/>
            <person name="Chung M."/>
            <person name="Chen C."/>
            <person name="Shaw J."/>
            <person name="Wu H."/>
            <person name="Hsiao K."/>
            <person name="Chao Y."/>
            <person name="Chu M."/>
            <person name="Cheng C."/>
            <person name="Hour A."/>
            <person name="Lee P."/>
            <person name="Lin S."/>
            <person name="Lin Y."/>
            <person name="Liou J."/>
            <person name="Liu S."/>
            <person name="Hsing Y."/>
            <person name="Raghuvanshi S."/>
            <person name="Mohanty A."/>
            <person name="Bharti A.K."/>
            <person name="Gaur A."/>
            <person name="Gupta V."/>
            <person name="Kumar D."/>
            <person name="Ravi V."/>
            <person name="Vij S."/>
            <person name="Kapur A."/>
            <person name="Khurana P."/>
            <person name="Khurana P."/>
            <person name="Khurana J.P."/>
            <person name="Tyagi A.K."/>
            <person name="Gaikwad K."/>
            <person name="Singh A."/>
            <person name="Dalal V."/>
            <person name="Srivastava S."/>
            <person name="Dixit A."/>
            <person name="Pal A.K."/>
            <person name="Ghazi I.A."/>
            <person name="Yadav M."/>
            <person name="Pandit A."/>
            <person name="Bhargava A."/>
            <person name="Sureshbabu K."/>
            <person name="Batra K."/>
            <person name="Sharma T.R."/>
            <person name="Mohapatra T."/>
            <person name="Singh N.K."/>
            <person name="Messing J."/>
            <person name="Nelson A.B."/>
            <person name="Fuks G."/>
            <person name="Kavchok S."/>
            <person name="Keizer G."/>
            <person name="Linton E."/>
            <person name="Llaca V."/>
            <person name="Song R."/>
            <person name="Tanyolac B."/>
            <person name="Young S."/>
            <person name="Ho-Il K."/>
            <person name="Hahn J.H."/>
            <person name="Sangsakoo G."/>
            <person name="Vanavichit A."/>
            <person name="de Mattos Luiz.A.T."/>
            <person name="Zimmer P.D."/>
            <person name="Malone G."/>
            <person name="Dellagostin O."/>
            <person name="de Oliveira A.C."/>
            <person name="Bevan M."/>
            <person name="Bancroft I."/>
            <person name="Minx P."/>
            <person name="Cordum H."/>
            <person name="Wilson R."/>
            <person name="Cheng Z."/>
            <person name="Jin W."/>
            <person name="Jiang J."/>
            <person name="Leong S.A."/>
            <person name="Iwama H."/>
            <person name="Gojobori T."/>
            <person name="Itoh T."/>
            <person name="Niimura Y."/>
            <person name="Fujii Y."/>
            <person name="Habara T."/>
            <person name="Sakai H."/>
            <person name="Sato Y."/>
            <person name="Wilson G."/>
            <person name="Kumar K."/>
            <person name="McCouch S."/>
            <person name="Juretic N."/>
            <person name="Hoen D."/>
            <person name="Wright S."/>
            <person name="Bruskiewich R."/>
            <person name="Bureau T."/>
            <person name="Miyao A."/>
            <person name="Hirochika H."/>
            <person name="Nishikawa T."/>
            <person name="Kadowaki K."/>
            <person name="Sugiura M."/>
            <person name="Burr B."/>
            <person name="Sasaki T."/>
        </authorList>
    </citation>
    <scope>NUCLEOTIDE SEQUENCE [LARGE SCALE GENOMIC DNA]</scope>
    <source>
        <strain evidence="4">cv. Nipponbare</strain>
    </source>
</reference>
<name>Q8LNX1_ORYSJ</name>
<accession>Q8LNX1</accession>
<dbReference type="Proteomes" id="UP000000763">
    <property type="component" value="Chromosome 10"/>
</dbReference>
<dbReference type="CDD" id="cd09279">
    <property type="entry name" value="RNase_HI_like"/>
    <property type="match status" value="1"/>
</dbReference>
<protein>
    <submittedName>
        <fullName evidence="3">Polyprotein</fullName>
    </submittedName>
</protein>
<dbReference type="InterPro" id="IPR036397">
    <property type="entry name" value="RNaseH_sf"/>
</dbReference>
<evidence type="ECO:0000259" key="2">
    <source>
        <dbReference type="PROSITE" id="PS50879"/>
    </source>
</evidence>